<comment type="caution">
    <text evidence="1">The sequence shown here is derived from an EMBL/GenBank/DDBJ whole genome shotgun (WGS) entry which is preliminary data.</text>
</comment>
<keyword evidence="2" id="KW-1185">Reference proteome</keyword>
<evidence type="ECO:0000313" key="1">
    <source>
        <dbReference type="EMBL" id="CCI54765.1"/>
    </source>
</evidence>
<dbReference type="OrthoDB" id="4966382at2"/>
<proteinExistence type="predicted"/>
<name>A0A077MFC1_9MICO</name>
<dbReference type="RefSeq" id="WP_048547394.1">
    <property type="nucleotide sequence ID" value="NZ_HF571038.1"/>
</dbReference>
<dbReference type="AlphaFoldDB" id="A0A077MFC1"/>
<gene>
    <name evidence="1" type="ORF">BN13_810031</name>
</gene>
<sequence length="142" mass="16118">MTPKRAPSIVHSYTSFFEYECCGDPVAVNDVLDVDHIPMDRRDTAICDLMPLDWYVGHHALGGPDDPGTRSRVRVKRLWEVYLHYRFDLARDAYVPIPGSGSLREVPAMRFGAWDDDMAVAGADYRPTSPQGWIMRLEQFGS</sequence>
<dbReference type="EMBL" id="CAJC01000196">
    <property type="protein sequence ID" value="CCI54765.1"/>
    <property type="molecule type" value="Genomic_DNA"/>
</dbReference>
<reference evidence="1 2" key="1">
    <citation type="journal article" date="2013" name="ISME J.">
        <title>A metabolic model for members of the genus Tetrasphaera involved in enhanced biological phosphorus removal.</title>
        <authorList>
            <person name="Kristiansen R."/>
            <person name="Nguyen H.T.T."/>
            <person name="Saunders A.M."/>
            <person name="Nielsen J.L."/>
            <person name="Wimmer R."/>
            <person name="Le V.Q."/>
            <person name="McIlroy S.J."/>
            <person name="Petrovski S."/>
            <person name="Seviour R.J."/>
            <person name="Calteau A."/>
            <person name="Nielsen K.L."/>
            <person name="Nielsen P.H."/>
        </authorList>
    </citation>
    <scope>NUCLEOTIDE SEQUENCE [LARGE SCALE GENOMIC DNA]</scope>
    <source>
        <strain evidence="1 2">Ben 74</strain>
    </source>
</reference>
<dbReference type="STRING" id="1193518.BN13_810031"/>
<organism evidence="1 2">
    <name type="scientific">Nostocoides jenkinsii Ben 74</name>
    <dbReference type="NCBI Taxonomy" id="1193518"/>
    <lineage>
        <taxon>Bacteria</taxon>
        <taxon>Bacillati</taxon>
        <taxon>Actinomycetota</taxon>
        <taxon>Actinomycetes</taxon>
        <taxon>Micrococcales</taxon>
        <taxon>Intrasporangiaceae</taxon>
        <taxon>Nostocoides</taxon>
    </lineage>
</organism>
<evidence type="ECO:0000313" key="2">
    <source>
        <dbReference type="Proteomes" id="UP000035720"/>
    </source>
</evidence>
<dbReference type="Proteomes" id="UP000035720">
    <property type="component" value="Unassembled WGS sequence"/>
</dbReference>
<accession>A0A077MFC1</accession>
<protein>
    <submittedName>
        <fullName evidence="1">Uncharacterized protein</fullName>
    </submittedName>
</protein>